<reference evidence="7 8" key="1">
    <citation type="journal article" date="2023" name="Life. Sci Alliance">
        <title>Evolutionary insights into 3D genome organization and epigenetic landscape of Vigna mungo.</title>
        <authorList>
            <person name="Junaid A."/>
            <person name="Singh B."/>
            <person name="Bhatia S."/>
        </authorList>
    </citation>
    <scope>NUCLEOTIDE SEQUENCE [LARGE SCALE GENOMIC DNA]</scope>
    <source>
        <strain evidence="7">Urdbean</strain>
    </source>
</reference>
<evidence type="ECO:0000256" key="1">
    <source>
        <dbReference type="ARBA" id="ARBA00004167"/>
    </source>
</evidence>
<comment type="subcellular location">
    <subcellularLocation>
        <location evidence="1">Membrane</location>
        <topology evidence="1">Single-pass membrane protein</topology>
    </subcellularLocation>
</comment>
<keyword evidence="5" id="KW-0472">Membrane</keyword>
<dbReference type="InterPro" id="IPR044850">
    <property type="entry name" value="WIH1-like"/>
</dbReference>
<dbReference type="InterPro" id="IPR028144">
    <property type="entry name" value="CYSTM_dom"/>
</dbReference>
<keyword evidence="8" id="KW-1185">Reference proteome</keyword>
<keyword evidence="3" id="KW-0812">Transmembrane</keyword>
<dbReference type="AlphaFoldDB" id="A0AAQ3MK34"/>
<organism evidence="7 8">
    <name type="scientific">Vigna mungo</name>
    <name type="common">Black gram</name>
    <name type="synonym">Phaseolus mungo</name>
    <dbReference type="NCBI Taxonomy" id="3915"/>
    <lineage>
        <taxon>Eukaryota</taxon>
        <taxon>Viridiplantae</taxon>
        <taxon>Streptophyta</taxon>
        <taxon>Embryophyta</taxon>
        <taxon>Tracheophyta</taxon>
        <taxon>Spermatophyta</taxon>
        <taxon>Magnoliopsida</taxon>
        <taxon>eudicotyledons</taxon>
        <taxon>Gunneridae</taxon>
        <taxon>Pentapetalae</taxon>
        <taxon>rosids</taxon>
        <taxon>fabids</taxon>
        <taxon>Fabales</taxon>
        <taxon>Fabaceae</taxon>
        <taxon>Papilionoideae</taxon>
        <taxon>50 kb inversion clade</taxon>
        <taxon>NPAAA clade</taxon>
        <taxon>indigoferoid/millettioid clade</taxon>
        <taxon>Phaseoleae</taxon>
        <taxon>Vigna</taxon>
    </lineage>
</organism>
<accession>A0AAQ3MK34</accession>
<dbReference type="GO" id="GO:0005886">
    <property type="term" value="C:plasma membrane"/>
    <property type="evidence" value="ECO:0007669"/>
    <property type="project" value="InterPro"/>
</dbReference>
<dbReference type="Pfam" id="PF12734">
    <property type="entry name" value="CYSTM"/>
    <property type="match status" value="1"/>
</dbReference>
<dbReference type="PANTHER" id="PTHR31568">
    <property type="entry name" value="RCG49325, ISOFORM CRA_A"/>
    <property type="match status" value="1"/>
</dbReference>
<dbReference type="PANTHER" id="PTHR31568:SF132">
    <property type="entry name" value="CYSTEINE-RICH TM MODULE STRESS TOLERANCE PROTEIN"/>
    <property type="match status" value="1"/>
</dbReference>
<name>A0AAQ3MK34_VIGMU</name>
<evidence type="ECO:0000313" key="8">
    <source>
        <dbReference type="Proteomes" id="UP001374535"/>
    </source>
</evidence>
<gene>
    <name evidence="7" type="ORF">V8G54_031759</name>
</gene>
<sequence length="142" mass="15558">MAERAFKCGKLKNCLGLGPPSILDFECASKASPTERNKSVAIRAQILWPIKIISDRTFSFPIEQRLTCRCFDDKLRGAVALSANIFWKGPYQGPPPVAAPPQYYAAPPPRREPGFLEGCLAALCCCCLLDECCCDPTIIFAS</sequence>
<comment type="similarity">
    <text evidence="2">Belongs to the CYSTM1 family.</text>
</comment>
<evidence type="ECO:0000256" key="3">
    <source>
        <dbReference type="ARBA" id="ARBA00022692"/>
    </source>
</evidence>
<evidence type="ECO:0000313" key="7">
    <source>
        <dbReference type="EMBL" id="WVY92671.1"/>
    </source>
</evidence>
<evidence type="ECO:0000256" key="5">
    <source>
        <dbReference type="ARBA" id="ARBA00023136"/>
    </source>
</evidence>
<evidence type="ECO:0000256" key="2">
    <source>
        <dbReference type="ARBA" id="ARBA00009444"/>
    </source>
</evidence>
<keyword evidence="4" id="KW-1133">Transmembrane helix</keyword>
<dbReference type="Proteomes" id="UP001374535">
    <property type="component" value="Chromosome 10"/>
</dbReference>
<evidence type="ECO:0000256" key="4">
    <source>
        <dbReference type="ARBA" id="ARBA00022989"/>
    </source>
</evidence>
<dbReference type="EMBL" id="CP144691">
    <property type="protein sequence ID" value="WVY92671.1"/>
    <property type="molecule type" value="Genomic_DNA"/>
</dbReference>
<proteinExistence type="inferred from homology"/>
<feature type="domain" description="Cysteine-rich transmembrane" evidence="6">
    <location>
        <begin position="101"/>
        <end position="133"/>
    </location>
</feature>
<evidence type="ECO:0000259" key="6">
    <source>
        <dbReference type="Pfam" id="PF12734"/>
    </source>
</evidence>
<protein>
    <recommendedName>
        <fullName evidence="6">Cysteine-rich transmembrane domain-containing protein</fullName>
    </recommendedName>
</protein>